<evidence type="ECO:0000259" key="8">
    <source>
        <dbReference type="PROSITE" id="PS50850"/>
    </source>
</evidence>
<feature type="transmembrane region" description="Helical" evidence="7">
    <location>
        <begin position="47"/>
        <end position="65"/>
    </location>
</feature>
<sequence>MAFFKIPLNKALKILLGTNALILVSGAMLAPIYALFVDKVGGSLLDASITGGAFAFAAGATTLIAGRFADKIKQNELIVAGGYGVIAFGYLLYTQANSVLFLLLVQVLIGSAEAFYSPAFDAVYSKHLNVDKAGRQWGAWESTNYFSLSIGAIVGGIIVTLFGFNTLFILMATLCFTSAFYIYRLPRRVL</sequence>
<dbReference type="GO" id="GO:0022857">
    <property type="term" value="F:transmembrane transporter activity"/>
    <property type="evidence" value="ECO:0007669"/>
    <property type="project" value="InterPro"/>
</dbReference>
<dbReference type="InterPro" id="IPR020846">
    <property type="entry name" value="MFS_dom"/>
</dbReference>
<gene>
    <name evidence="9" type="ORF">A3E44_02245</name>
</gene>
<evidence type="ECO:0000256" key="3">
    <source>
        <dbReference type="ARBA" id="ARBA00022475"/>
    </source>
</evidence>
<keyword evidence="3" id="KW-1003">Cell membrane</keyword>
<dbReference type="EMBL" id="MGGW01000021">
    <property type="protein sequence ID" value="OGM53679.1"/>
    <property type="molecule type" value="Genomic_DNA"/>
</dbReference>
<evidence type="ECO:0000256" key="1">
    <source>
        <dbReference type="ARBA" id="ARBA00004651"/>
    </source>
</evidence>
<dbReference type="GO" id="GO:0005886">
    <property type="term" value="C:plasma membrane"/>
    <property type="evidence" value="ECO:0007669"/>
    <property type="project" value="UniProtKB-SubCell"/>
</dbReference>
<dbReference type="Pfam" id="PF07690">
    <property type="entry name" value="MFS_1"/>
    <property type="match status" value="1"/>
</dbReference>
<reference evidence="9 10" key="1">
    <citation type="journal article" date="2016" name="Nat. Commun.">
        <title>Thousands of microbial genomes shed light on interconnected biogeochemical processes in an aquifer system.</title>
        <authorList>
            <person name="Anantharaman K."/>
            <person name="Brown C.T."/>
            <person name="Hug L.A."/>
            <person name="Sharon I."/>
            <person name="Castelle C.J."/>
            <person name="Probst A.J."/>
            <person name="Thomas B.C."/>
            <person name="Singh A."/>
            <person name="Wilkins M.J."/>
            <person name="Karaoz U."/>
            <person name="Brodie E.L."/>
            <person name="Williams K.H."/>
            <person name="Hubbard S.S."/>
            <person name="Banfield J.F."/>
        </authorList>
    </citation>
    <scope>NUCLEOTIDE SEQUENCE [LARGE SCALE GENOMIC DNA]</scope>
</reference>
<evidence type="ECO:0000313" key="9">
    <source>
        <dbReference type="EMBL" id="OGM53679.1"/>
    </source>
</evidence>
<comment type="caution">
    <text evidence="9">The sequence shown here is derived from an EMBL/GenBank/DDBJ whole genome shotgun (WGS) entry which is preliminary data.</text>
</comment>
<dbReference type="Proteomes" id="UP000178603">
    <property type="component" value="Unassembled WGS sequence"/>
</dbReference>
<feature type="transmembrane region" description="Helical" evidence="7">
    <location>
        <begin position="145"/>
        <end position="162"/>
    </location>
</feature>
<proteinExistence type="predicted"/>
<keyword evidence="4 7" id="KW-0812">Transmembrane</keyword>
<evidence type="ECO:0000256" key="7">
    <source>
        <dbReference type="SAM" id="Phobius"/>
    </source>
</evidence>
<keyword evidence="5 7" id="KW-1133">Transmembrane helix</keyword>
<protein>
    <recommendedName>
        <fullName evidence="8">Major facilitator superfamily (MFS) profile domain-containing protein</fullName>
    </recommendedName>
</protein>
<feature type="transmembrane region" description="Helical" evidence="7">
    <location>
        <begin position="77"/>
        <end position="93"/>
    </location>
</feature>
<evidence type="ECO:0000256" key="5">
    <source>
        <dbReference type="ARBA" id="ARBA00022989"/>
    </source>
</evidence>
<keyword evidence="2" id="KW-0813">Transport</keyword>
<accession>A0A1F8AQB5</accession>
<organism evidence="9 10">
    <name type="scientific">Candidatus Woesebacteria bacterium RIFCSPHIGHO2_12_FULL_41_24</name>
    <dbReference type="NCBI Taxonomy" id="1802510"/>
    <lineage>
        <taxon>Bacteria</taxon>
        <taxon>Candidatus Woeseibacteriota</taxon>
    </lineage>
</organism>
<name>A0A1F8AQB5_9BACT</name>
<dbReference type="InterPro" id="IPR036259">
    <property type="entry name" value="MFS_trans_sf"/>
</dbReference>
<dbReference type="AlphaFoldDB" id="A0A1F8AQB5"/>
<dbReference type="InterPro" id="IPR011701">
    <property type="entry name" value="MFS"/>
</dbReference>
<dbReference type="InterPro" id="IPR050171">
    <property type="entry name" value="MFS_Transporters"/>
</dbReference>
<feature type="transmembrane region" description="Helical" evidence="7">
    <location>
        <begin position="99"/>
        <end position="124"/>
    </location>
</feature>
<evidence type="ECO:0000256" key="6">
    <source>
        <dbReference type="ARBA" id="ARBA00023136"/>
    </source>
</evidence>
<comment type="subcellular location">
    <subcellularLocation>
        <location evidence="1">Cell membrane</location>
        <topology evidence="1">Multi-pass membrane protein</topology>
    </subcellularLocation>
</comment>
<dbReference type="PROSITE" id="PS50850">
    <property type="entry name" value="MFS"/>
    <property type="match status" value="1"/>
</dbReference>
<dbReference type="PANTHER" id="PTHR23517">
    <property type="entry name" value="RESISTANCE PROTEIN MDTM, PUTATIVE-RELATED-RELATED"/>
    <property type="match status" value="1"/>
</dbReference>
<dbReference type="Gene3D" id="1.20.1250.20">
    <property type="entry name" value="MFS general substrate transporter like domains"/>
    <property type="match status" value="1"/>
</dbReference>
<feature type="transmembrane region" description="Helical" evidence="7">
    <location>
        <begin position="12"/>
        <end position="35"/>
    </location>
</feature>
<keyword evidence="6 7" id="KW-0472">Membrane</keyword>
<feature type="domain" description="Major facilitator superfamily (MFS) profile" evidence="8">
    <location>
        <begin position="1"/>
        <end position="190"/>
    </location>
</feature>
<evidence type="ECO:0000256" key="2">
    <source>
        <dbReference type="ARBA" id="ARBA00022448"/>
    </source>
</evidence>
<evidence type="ECO:0000256" key="4">
    <source>
        <dbReference type="ARBA" id="ARBA00022692"/>
    </source>
</evidence>
<dbReference type="SUPFAM" id="SSF103473">
    <property type="entry name" value="MFS general substrate transporter"/>
    <property type="match status" value="1"/>
</dbReference>
<evidence type="ECO:0000313" key="10">
    <source>
        <dbReference type="Proteomes" id="UP000178603"/>
    </source>
</evidence>